<evidence type="ECO:0000313" key="3">
    <source>
        <dbReference type="Proteomes" id="UP000031189"/>
    </source>
</evidence>
<dbReference type="Proteomes" id="UP000031189">
    <property type="component" value="Unassembled WGS sequence"/>
</dbReference>
<protein>
    <submittedName>
        <fullName evidence="2">Uncharacterized protein</fullName>
    </submittedName>
</protein>
<organism evidence="2 3">
    <name type="scientific">Terrisporobacter othiniensis</name>
    <dbReference type="NCBI Taxonomy" id="1577792"/>
    <lineage>
        <taxon>Bacteria</taxon>
        <taxon>Bacillati</taxon>
        <taxon>Bacillota</taxon>
        <taxon>Clostridia</taxon>
        <taxon>Peptostreptococcales</taxon>
        <taxon>Peptostreptococcaceae</taxon>
        <taxon>Terrisporobacter</taxon>
    </lineage>
</organism>
<reference evidence="2 3" key="1">
    <citation type="submission" date="2014-12" db="EMBL/GenBank/DDBJ databases">
        <title>Draft genome sequence of Terrisporobacter sp. 08-306576, isolated from the blood culture of a bacteremia patient.</title>
        <authorList>
            <person name="Lund L.C."/>
            <person name="Sydenham T.V."/>
            <person name="Hogh S.V."/>
            <person name="Skov M.N."/>
            <person name="Kemp M."/>
            <person name="Justesen U.S."/>
        </authorList>
    </citation>
    <scope>NUCLEOTIDE SEQUENCE [LARGE SCALE GENOMIC DNA]</scope>
    <source>
        <strain evidence="2 3">08-306576</strain>
    </source>
</reference>
<feature type="transmembrane region" description="Helical" evidence="1">
    <location>
        <begin position="103"/>
        <end position="121"/>
    </location>
</feature>
<keyword evidence="1" id="KW-0472">Membrane</keyword>
<dbReference type="AlphaFoldDB" id="A0A0B3WQZ5"/>
<sequence length="131" mass="15227">MGIFEHATNNLSFRIDLGIFAINMIFIFPGILFLATLYLVFKLWISDIILKFLMEIFTGEIVDIKEYPKKDRNRMNRYISVGLILMLIIPFILACLSLDTNNILYYIIEITVSIVTVGLVYRNIKKLKNKS</sequence>
<evidence type="ECO:0000256" key="1">
    <source>
        <dbReference type="SAM" id="Phobius"/>
    </source>
</evidence>
<dbReference type="RefSeq" id="WP_039679930.1">
    <property type="nucleotide sequence ID" value="NZ_JAXECK010000012.1"/>
</dbReference>
<name>A0A0B3WQZ5_9FIRM</name>
<gene>
    <name evidence="2" type="ORF">QX51_10785</name>
</gene>
<proteinExistence type="predicted"/>
<dbReference type="OrthoDB" id="1753339at2"/>
<feature type="transmembrane region" description="Helical" evidence="1">
    <location>
        <begin position="78"/>
        <end position="97"/>
    </location>
</feature>
<feature type="transmembrane region" description="Helical" evidence="1">
    <location>
        <begin position="20"/>
        <end position="41"/>
    </location>
</feature>
<keyword evidence="3" id="KW-1185">Reference proteome</keyword>
<dbReference type="STRING" id="1577792.QX51_10785"/>
<accession>A0A0B3WQZ5</accession>
<comment type="caution">
    <text evidence="2">The sequence shown here is derived from an EMBL/GenBank/DDBJ whole genome shotgun (WGS) entry which is preliminary data.</text>
</comment>
<dbReference type="EMBL" id="JWHR01000098">
    <property type="protein sequence ID" value="KHS56965.1"/>
    <property type="molecule type" value="Genomic_DNA"/>
</dbReference>
<keyword evidence="1" id="KW-0812">Transmembrane</keyword>
<keyword evidence="1" id="KW-1133">Transmembrane helix</keyword>
<evidence type="ECO:0000313" key="2">
    <source>
        <dbReference type="EMBL" id="KHS56965.1"/>
    </source>
</evidence>